<keyword evidence="1" id="KW-0812">Transmembrane</keyword>
<dbReference type="SUPFAM" id="SSF63712">
    <property type="entry name" value="Nicotinic receptor ligand binding domain-like"/>
    <property type="match status" value="1"/>
</dbReference>
<keyword evidence="3" id="KW-1185">Reference proteome</keyword>
<keyword evidence="1" id="KW-1133">Transmembrane helix</keyword>
<dbReference type="Gene3D" id="1.20.58.390">
    <property type="entry name" value="Neurotransmitter-gated ion-channel transmembrane domain"/>
    <property type="match status" value="1"/>
</dbReference>
<comment type="caution">
    <text evidence="2">The sequence shown here is derived from an EMBL/GenBank/DDBJ whole genome shotgun (WGS) entry which is preliminary data.</text>
</comment>
<evidence type="ECO:0008006" key="4">
    <source>
        <dbReference type="Google" id="ProtNLM"/>
    </source>
</evidence>
<gene>
    <name evidence="2" type="ORF">ACFQZI_02875</name>
</gene>
<dbReference type="EMBL" id="JBHTIA010000003">
    <property type="protein sequence ID" value="MFD0763781.1"/>
    <property type="molecule type" value="Genomic_DNA"/>
</dbReference>
<dbReference type="InterPro" id="IPR038050">
    <property type="entry name" value="Neuro_actylchol_rec"/>
</dbReference>
<reference evidence="3" key="1">
    <citation type="journal article" date="2019" name="Int. J. Syst. Evol. Microbiol.">
        <title>The Global Catalogue of Microorganisms (GCM) 10K type strain sequencing project: providing services to taxonomists for standard genome sequencing and annotation.</title>
        <authorList>
            <consortium name="The Broad Institute Genomics Platform"/>
            <consortium name="The Broad Institute Genome Sequencing Center for Infectious Disease"/>
            <person name="Wu L."/>
            <person name="Ma J."/>
        </authorList>
    </citation>
    <scope>NUCLEOTIDE SEQUENCE [LARGE SCALE GENOMIC DNA]</scope>
    <source>
        <strain evidence="3">CCUG 60742</strain>
    </source>
</reference>
<proteinExistence type="predicted"/>
<dbReference type="Gene3D" id="2.70.170.10">
    <property type="entry name" value="Neurotransmitter-gated ion-channel ligand-binding domain"/>
    <property type="match status" value="1"/>
</dbReference>
<keyword evidence="1" id="KW-0472">Membrane</keyword>
<name>A0ABW2ZAV3_9SPHI</name>
<dbReference type="InterPro" id="IPR006201">
    <property type="entry name" value="Neur_channel"/>
</dbReference>
<dbReference type="RefSeq" id="WP_377138161.1">
    <property type="nucleotide sequence ID" value="NZ_JBHTIA010000003.1"/>
</dbReference>
<feature type="transmembrane region" description="Helical" evidence="1">
    <location>
        <begin position="307"/>
        <end position="327"/>
    </location>
</feature>
<evidence type="ECO:0000256" key="1">
    <source>
        <dbReference type="SAM" id="Phobius"/>
    </source>
</evidence>
<dbReference type="Proteomes" id="UP001597073">
    <property type="component" value="Unassembled WGS sequence"/>
</dbReference>
<evidence type="ECO:0000313" key="3">
    <source>
        <dbReference type="Proteomes" id="UP001597073"/>
    </source>
</evidence>
<evidence type="ECO:0000313" key="2">
    <source>
        <dbReference type="EMBL" id="MFD0763781.1"/>
    </source>
</evidence>
<feature type="transmembrane region" description="Helical" evidence="1">
    <location>
        <begin position="210"/>
        <end position="231"/>
    </location>
</feature>
<sequence length="333" mass="38298">MFIFSLYLKPDTAMLKRLLLAVTLTTILFVQVQAQKERPDTVKAGVYITSIHDINFKDKEYTVNLWLWLKYKNKKFDFLHNLEVPQAKTVTQSYSTVDSSDNRIYILMKLQCVMKDSWAIDNFPFDKQKLRFSIENSQFDSKSLVFAADTLGKEFDPRFTLRGWQIDSLNISTGIKQYETAFGDESIAKPHTEYSNFKMRLTIARNAMGLFWKMFLGMYVAFLIAYMCFYIHTDSIDSRFGLSVGALFAVIGNKYIVDSALPESTTFTLVDTLHGLTLLFILSVIIGTAYSLKLIKKDKIEKAKKFDFVAAQVLLGLYILLNAWFIFEATRVS</sequence>
<organism evidence="2 3">
    <name type="scientific">Mucilaginibacter lutimaris</name>
    <dbReference type="NCBI Taxonomy" id="931629"/>
    <lineage>
        <taxon>Bacteria</taxon>
        <taxon>Pseudomonadati</taxon>
        <taxon>Bacteroidota</taxon>
        <taxon>Sphingobacteriia</taxon>
        <taxon>Sphingobacteriales</taxon>
        <taxon>Sphingobacteriaceae</taxon>
        <taxon>Mucilaginibacter</taxon>
    </lineage>
</organism>
<feature type="transmembrane region" description="Helical" evidence="1">
    <location>
        <begin position="276"/>
        <end position="295"/>
    </location>
</feature>
<protein>
    <recommendedName>
        <fullName evidence="4">Neurotransmitter-gated ion-channel ligand-binding domain-containing protein</fullName>
    </recommendedName>
</protein>
<dbReference type="InterPro" id="IPR036734">
    <property type="entry name" value="Neur_chan_lig-bd_sf"/>
</dbReference>
<dbReference type="PANTHER" id="PTHR18945">
    <property type="entry name" value="NEUROTRANSMITTER GATED ION CHANNEL"/>
    <property type="match status" value="1"/>
</dbReference>
<accession>A0ABW2ZAV3</accession>